<evidence type="ECO:0000256" key="1">
    <source>
        <dbReference type="SAM" id="Phobius"/>
    </source>
</evidence>
<dbReference type="PANTHER" id="PTHR18945">
    <property type="entry name" value="NEUROTRANSMITTER GATED ION CHANNEL"/>
    <property type="match status" value="1"/>
</dbReference>
<evidence type="ECO:0000313" key="4">
    <source>
        <dbReference type="Proteomes" id="UP001208570"/>
    </source>
</evidence>
<evidence type="ECO:0000259" key="2">
    <source>
        <dbReference type="Pfam" id="PF02932"/>
    </source>
</evidence>
<dbReference type="AlphaFoldDB" id="A0AAD9NCX2"/>
<dbReference type="InterPro" id="IPR006029">
    <property type="entry name" value="Neurotrans-gated_channel_TM"/>
</dbReference>
<keyword evidence="1" id="KW-0472">Membrane</keyword>
<proteinExistence type="predicted"/>
<keyword evidence="1" id="KW-0812">Transmembrane</keyword>
<gene>
    <name evidence="3" type="ORF">LSH36_71g00000</name>
</gene>
<organism evidence="3 4">
    <name type="scientific">Paralvinella palmiformis</name>
    <dbReference type="NCBI Taxonomy" id="53620"/>
    <lineage>
        <taxon>Eukaryota</taxon>
        <taxon>Metazoa</taxon>
        <taxon>Spiralia</taxon>
        <taxon>Lophotrochozoa</taxon>
        <taxon>Annelida</taxon>
        <taxon>Polychaeta</taxon>
        <taxon>Sedentaria</taxon>
        <taxon>Canalipalpata</taxon>
        <taxon>Terebellida</taxon>
        <taxon>Terebelliformia</taxon>
        <taxon>Alvinellidae</taxon>
        <taxon>Paralvinella</taxon>
    </lineage>
</organism>
<comment type="caution">
    <text evidence="3">The sequence shown here is derived from an EMBL/GenBank/DDBJ whole genome shotgun (WGS) entry which is preliminary data.</text>
</comment>
<feature type="transmembrane region" description="Helical" evidence="1">
    <location>
        <begin position="5"/>
        <end position="23"/>
    </location>
</feature>
<dbReference type="SUPFAM" id="SSF90112">
    <property type="entry name" value="Neurotransmitter-gated ion-channel transmembrane pore"/>
    <property type="match status" value="1"/>
</dbReference>
<dbReference type="Pfam" id="PF02932">
    <property type="entry name" value="Neur_chan_memb"/>
    <property type="match status" value="1"/>
</dbReference>
<dbReference type="Gene3D" id="1.20.58.390">
    <property type="entry name" value="Neurotransmitter-gated ion-channel transmembrane domain"/>
    <property type="match status" value="1"/>
</dbReference>
<evidence type="ECO:0000313" key="3">
    <source>
        <dbReference type="EMBL" id="KAK2163958.1"/>
    </source>
</evidence>
<dbReference type="InterPro" id="IPR036719">
    <property type="entry name" value="Neuro-gated_channel_TM_sf"/>
</dbReference>
<feature type="domain" description="Neurotransmitter-gated ion-channel transmembrane" evidence="2">
    <location>
        <begin position="5"/>
        <end position="68"/>
    </location>
</feature>
<protein>
    <recommendedName>
        <fullName evidence="2">Neurotransmitter-gated ion-channel transmembrane domain-containing protein</fullName>
    </recommendedName>
</protein>
<dbReference type="CDD" id="cd19051">
    <property type="entry name" value="LGIC_TM_cation"/>
    <property type="match status" value="1"/>
</dbReference>
<accession>A0AAD9NCX2</accession>
<dbReference type="Proteomes" id="UP001208570">
    <property type="component" value="Unassembled WGS sequence"/>
</dbReference>
<sequence length="72" mass="8054">MVNVLAPCFMISVLSCLVFLLPVDAGEKISLAITVSLAYTIMLIMIADVTPKSSQKMPYISKFIICLFYYRN</sequence>
<keyword evidence="1" id="KW-1133">Transmembrane helix</keyword>
<reference evidence="3" key="1">
    <citation type="journal article" date="2023" name="Mol. Biol. Evol.">
        <title>Third-Generation Sequencing Reveals the Adaptive Role of the Epigenome in Three Deep-Sea Polychaetes.</title>
        <authorList>
            <person name="Perez M."/>
            <person name="Aroh O."/>
            <person name="Sun Y."/>
            <person name="Lan Y."/>
            <person name="Juniper S.K."/>
            <person name="Young C.R."/>
            <person name="Angers B."/>
            <person name="Qian P.Y."/>
        </authorList>
    </citation>
    <scope>NUCLEOTIDE SEQUENCE</scope>
    <source>
        <strain evidence="3">P08H-3</strain>
    </source>
</reference>
<name>A0AAD9NCX2_9ANNE</name>
<dbReference type="GO" id="GO:0004888">
    <property type="term" value="F:transmembrane signaling receptor activity"/>
    <property type="evidence" value="ECO:0007669"/>
    <property type="project" value="InterPro"/>
</dbReference>
<dbReference type="GO" id="GO:0005216">
    <property type="term" value="F:monoatomic ion channel activity"/>
    <property type="evidence" value="ECO:0007669"/>
    <property type="project" value="InterPro"/>
</dbReference>
<dbReference type="InterPro" id="IPR038050">
    <property type="entry name" value="Neuro_actylchol_rec"/>
</dbReference>
<feature type="transmembrane region" description="Helical" evidence="1">
    <location>
        <begin position="29"/>
        <end position="47"/>
    </location>
</feature>
<dbReference type="InterPro" id="IPR006201">
    <property type="entry name" value="Neur_channel"/>
</dbReference>
<keyword evidence="4" id="KW-1185">Reference proteome</keyword>
<dbReference type="GO" id="GO:0016020">
    <property type="term" value="C:membrane"/>
    <property type="evidence" value="ECO:0007669"/>
    <property type="project" value="InterPro"/>
</dbReference>
<dbReference type="EMBL" id="JAODUP010000071">
    <property type="protein sequence ID" value="KAK2163958.1"/>
    <property type="molecule type" value="Genomic_DNA"/>
</dbReference>